<feature type="binding site" evidence="11">
    <location>
        <position position="236"/>
    </location>
    <ligand>
        <name>Zn(2+)</name>
        <dbReference type="ChEBI" id="CHEBI:29105"/>
        <label>2</label>
        <note>catalytic</note>
    </ligand>
</feature>
<keyword evidence="4" id="KW-0677">Repeat</keyword>
<gene>
    <name evidence="16" type="ORF">Q8A67_018808</name>
</gene>
<dbReference type="InterPro" id="IPR001818">
    <property type="entry name" value="Pept_M10_metallopeptidase"/>
</dbReference>
<dbReference type="Gene3D" id="3.40.390.10">
    <property type="entry name" value="Collagenase (Catalytic Domain)"/>
    <property type="match status" value="1"/>
</dbReference>
<feature type="binding site" evidence="12">
    <location>
        <position position="359"/>
    </location>
    <ligand>
        <name>Ca(2+)</name>
        <dbReference type="ChEBI" id="CHEBI:29108"/>
        <label>5</label>
    </ligand>
</feature>
<dbReference type="EMBL" id="JAUYZG010000018">
    <property type="protein sequence ID" value="KAK2881540.1"/>
    <property type="molecule type" value="Genomic_DNA"/>
</dbReference>
<dbReference type="InterPro" id="IPR002477">
    <property type="entry name" value="Peptidoglycan-bd-like"/>
</dbReference>
<dbReference type="PANTHER" id="PTHR10201">
    <property type="entry name" value="MATRIX METALLOPROTEINASE"/>
    <property type="match status" value="1"/>
</dbReference>
<feature type="binding site" evidence="12">
    <location>
        <position position="404"/>
    </location>
    <ligand>
        <name>Ca(2+)</name>
        <dbReference type="ChEBI" id="CHEBI:29108"/>
        <label>5</label>
    </ligand>
</feature>
<dbReference type="PRINTS" id="PR00138">
    <property type="entry name" value="MATRIXIN"/>
</dbReference>
<dbReference type="Pfam" id="PF01471">
    <property type="entry name" value="PG_binding_1"/>
    <property type="match status" value="1"/>
</dbReference>
<dbReference type="GO" id="GO:0030574">
    <property type="term" value="P:collagen catabolic process"/>
    <property type="evidence" value="ECO:0007669"/>
    <property type="project" value="TreeGrafter"/>
</dbReference>
<dbReference type="InterPro" id="IPR018487">
    <property type="entry name" value="Hemopexin-like_repeat"/>
</dbReference>
<keyword evidence="6 11" id="KW-0862">Zinc</keyword>
<evidence type="ECO:0000256" key="13">
    <source>
        <dbReference type="PROSITE-ProRule" id="PRU01011"/>
    </source>
</evidence>
<feature type="binding site" evidence="12">
    <location>
        <position position="186"/>
    </location>
    <ligand>
        <name>Ca(2+)</name>
        <dbReference type="ChEBI" id="CHEBI:29108"/>
        <label>3</label>
    </ligand>
</feature>
<dbReference type="GO" id="GO:0005615">
    <property type="term" value="C:extracellular space"/>
    <property type="evidence" value="ECO:0007669"/>
    <property type="project" value="TreeGrafter"/>
</dbReference>
<accession>A0AA88PCW1</accession>
<evidence type="ECO:0000256" key="3">
    <source>
        <dbReference type="ARBA" id="ARBA00022723"/>
    </source>
</evidence>
<keyword evidence="3 11" id="KW-0479">Metal-binding</keyword>
<dbReference type="SMART" id="SM00120">
    <property type="entry name" value="HX"/>
    <property type="match status" value="4"/>
</dbReference>
<evidence type="ECO:0000256" key="14">
    <source>
        <dbReference type="SAM" id="SignalP"/>
    </source>
</evidence>
<dbReference type="GO" id="GO:0006508">
    <property type="term" value="P:proteolysis"/>
    <property type="evidence" value="ECO:0007669"/>
    <property type="project" value="UniProtKB-KW"/>
</dbReference>
<dbReference type="SUPFAM" id="SSF55486">
    <property type="entry name" value="Metalloproteases ('zincins'), catalytic domain"/>
    <property type="match status" value="1"/>
</dbReference>
<dbReference type="PROSITE" id="PS51642">
    <property type="entry name" value="HEMOPEXIN_2"/>
    <property type="match status" value="2"/>
</dbReference>
<feature type="binding site" description="in inhibited form" evidence="12">
    <location>
        <position position="81"/>
    </location>
    <ligand>
        <name>Zn(2+)</name>
        <dbReference type="ChEBI" id="CHEBI:29105"/>
        <label>2</label>
        <note>catalytic</note>
    </ligand>
</feature>
<feature type="repeat" description="Hemopexin" evidence="13">
    <location>
        <begin position="446"/>
        <end position="493"/>
    </location>
</feature>
<dbReference type="CDD" id="cd00094">
    <property type="entry name" value="HX"/>
    <property type="match status" value="1"/>
</dbReference>
<feature type="domain" description="Peptidase metallopeptidase" evidence="15">
    <location>
        <begin position="113"/>
        <end position="271"/>
    </location>
</feature>
<keyword evidence="17" id="KW-1185">Reference proteome</keyword>
<keyword evidence="14" id="KW-0732">Signal</keyword>
<sequence>MEMFMLLSALLCIQTAVSSPISTAAQAQGFLERYGYLHKENESHSTAEVKSAIREFQWLSQLPVTGGLDRVTLEKMRSPRCGVQDAGSHNAWGQRASSIFIGQHLRKKRYTQTGEKWHKRHLTYRIMNWPRNLSPSQVNVAVKTAFQLWSNVSGLIFQELQHGPADIRLAFFEGEHNDGTGNAFDGPGGALAHAFFPFRGEAHFDMSERWTLSSLKGHNLFLVTAHEIGHTLGLVHSPVRHALMSPYYKKMGSNSLLSWDDITAVQQLYGKPAGDSVQHLTGRALRWAMRDWQISQDPKGGSLTPHYCQGFFDAVTMDVNGTVLVFQGHHFWTVSNGRVSDALPLQMRWPQLSSAIEAAAFSPLDSKLYFFKGRRVWRYSGSVLDPGFPMKSHDLGLPNHPECAFFYQPLGRMVIFRGSQYYVLNPESLSVEPYYPRALQDWKGLPRGLNGALTRPGGKLYFFKDQQYWRFDPGKLRITATGRWTKRLLWIGCHTPTSLQGNDIL</sequence>
<dbReference type="PANTHER" id="PTHR10201:SF298">
    <property type="entry name" value="MATRIX METALLOPROTEINASE-28"/>
    <property type="match status" value="1"/>
</dbReference>
<feature type="active site" evidence="10">
    <location>
        <position position="227"/>
    </location>
</feature>
<dbReference type="GO" id="GO:0008270">
    <property type="term" value="F:zinc ion binding"/>
    <property type="evidence" value="ECO:0007669"/>
    <property type="project" value="InterPro"/>
</dbReference>
<feature type="binding site" evidence="11">
    <location>
        <position position="230"/>
    </location>
    <ligand>
        <name>Zn(2+)</name>
        <dbReference type="ChEBI" id="CHEBI:29105"/>
        <label>2</label>
        <note>catalytic</note>
    </ligand>
</feature>
<keyword evidence="7 12" id="KW-0106">Calcium</keyword>
<feature type="binding site" evidence="11">
    <location>
        <position position="226"/>
    </location>
    <ligand>
        <name>Zn(2+)</name>
        <dbReference type="ChEBI" id="CHEBI:29105"/>
        <label>2</label>
        <note>catalytic</note>
    </ligand>
</feature>
<evidence type="ECO:0000256" key="12">
    <source>
        <dbReference type="PIRSR" id="PIRSR621190-2"/>
    </source>
</evidence>
<dbReference type="SUPFAM" id="SSF50923">
    <property type="entry name" value="Hemopexin-like domain"/>
    <property type="match status" value="1"/>
</dbReference>
<evidence type="ECO:0000256" key="5">
    <source>
        <dbReference type="ARBA" id="ARBA00022801"/>
    </source>
</evidence>
<dbReference type="FunFam" id="3.40.390.10:FF:000021">
    <property type="entry name" value="Matrix metallopeptidase 28"/>
    <property type="match status" value="1"/>
</dbReference>
<dbReference type="SMART" id="SM00235">
    <property type="entry name" value="ZnMc"/>
    <property type="match status" value="1"/>
</dbReference>
<comment type="caution">
    <text evidence="16">The sequence shown here is derived from an EMBL/GenBank/DDBJ whole genome shotgun (WGS) entry which is preliminary data.</text>
</comment>
<evidence type="ECO:0000259" key="15">
    <source>
        <dbReference type="SMART" id="SM00235"/>
    </source>
</evidence>
<organism evidence="16 17">
    <name type="scientific">Cirrhinus molitorella</name>
    <name type="common">mud carp</name>
    <dbReference type="NCBI Taxonomy" id="172907"/>
    <lineage>
        <taxon>Eukaryota</taxon>
        <taxon>Metazoa</taxon>
        <taxon>Chordata</taxon>
        <taxon>Craniata</taxon>
        <taxon>Vertebrata</taxon>
        <taxon>Euteleostomi</taxon>
        <taxon>Actinopterygii</taxon>
        <taxon>Neopterygii</taxon>
        <taxon>Teleostei</taxon>
        <taxon>Ostariophysi</taxon>
        <taxon>Cypriniformes</taxon>
        <taxon>Cyprinidae</taxon>
        <taxon>Labeoninae</taxon>
        <taxon>Labeonini</taxon>
        <taxon>Cirrhinus</taxon>
    </lineage>
</organism>
<comment type="cofactor">
    <cofactor evidence="12">
        <name>Zn(2+)</name>
        <dbReference type="ChEBI" id="CHEBI:29105"/>
    </cofactor>
    <text evidence="12">Binds 2 Zn(2+) ions per subunit.</text>
</comment>
<feature type="binding site" evidence="12">
    <location>
        <position position="178"/>
    </location>
    <ligand>
        <name>Zn(2+)</name>
        <dbReference type="ChEBI" id="CHEBI:29105"/>
        <label>1</label>
    </ligand>
</feature>
<feature type="binding site" evidence="12">
    <location>
        <position position="205"/>
    </location>
    <ligand>
        <name>Ca(2+)</name>
        <dbReference type="ChEBI" id="CHEBI:29108"/>
        <label>3</label>
    </ligand>
</feature>
<dbReference type="CDD" id="cd04278">
    <property type="entry name" value="ZnMc_MMP"/>
    <property type="match status" value="1"/>
</dbReference>
<comment type="similarity">
    <text evidence="1">Belongs to the peptidase M10A family.</text>
</comment>
<comment type="cofactor">
    <cofactor evidence="12">
        <name>Ca(2+)</name>
        <dbReference type="ChEBI" id="CHEBI:29108"/>
    </cofactor>
    <text evidence="12">Can bind about 5 Ca(2+) ions per subunit.</text>
</comment>
<dbReference type="Pfam" id="PF00045">
    <property type="entry name" value="Hemopexin"/>
    <property type="match status" value="3"/>
</dbReference>
<dbReference type="InterPro" id="IPR036375">
    <property type="entry name" value="Hemopexin-like_dom_sf"/>
</dbReference>
<evidence type="ECO:0000256" key="4">
    <source>
        <dbReference type="ARBA" id="ARBA00022737"/>
    </source>
</evidence>
<feature type="signal peptide" evidence="14">
    <location>
        <begin position="1"/>
        <end position="18"/>
    </location>
</feature>
<feature type="binding site" evidence="12">
    <location>
        <position position="208"/>
    </location>
    <ligand>
        <name>Ca(2+)</name>
        <dbReference type="ChEBI" id="CHEBI:29108"/>
        <label>3</label>
    </ligand>
</feature>
<evidence type="ECO:0000256" key="2">
    <source>
        <dbReference type="ARBA" id="ARBA00022670"/>
    </source>
</evidence>
<evidence type="ECO:0000256" key="6">
    <source>
        <dbReference type="ARBA" id="ARBA00022833"/>
    </source>
</evidence>
<feature type="binding site" evidence="12">
    <location>
        <position position="313"/>
    </location>
    <ligand>
        <name>Ca(2+)</name>
        <dbReference type="ChEBI" id="CHEBI:29108"/>
        <label>4</label>
    </ligand>
</feature>
<evidence type="ECO:0000256" key="9">
    <source>
        <dbReference type="ARBA" id="ARBA00023145"/>
    </source>
</evidence>
<evidence type="ECO:0000256" key="11">
    <source>
        <dbReference type="PIRSR" id="PIRSR001191-2"/>
    </source>
</evidence>
<dbReference type="GO" id="GO:0030198">
    <property type="term" value="P:extracellular matrix organization"/>
    <property type="evidence" value="ECO:0007669"/>
    <property type="project" value="TreeGrafter"/>
</dbReference>
<proteinExistence type="inferred from homology"/>
<feature type="binding site" evidence="12">
    <location>
        <position position="176"/>
    </location>
    <ligand>
        <name>Zn(2+)</name>
        <dbReference type="ChEBI" id="CHEBI:29105"/>
        <label>1</label>
    </ligand>
</feature>
<dbReference type="AlphaFoldDB" id="A0AA88PCW1"/>
<dbReference type="InterPro" id="IPR036365">
    <property type="entry name" value="PGBD-like_sf"/>
</dbReference>
<dbReference type="Gene3D" id="2.110.10.10">
    <property type="entry name" value="Hemopexin-like domain"/>
    <property type="match status" value="1"/>
</dbReference>
<evidence type="ECO:0000256" key="10">
    <source>
        <dbReference type="PIRSR" id="PIRSR001191-1"/>
    </source>
</evidence>
<evidence type="ECO:0000256" key="1">
    <source>
        <dbReference type="ARBA" id="ARBA00010370"/>
    </source>
</evidence>
<dbReference type="Proteomes" id="UP001187343">
    <property type="component" value="Unassembled WGS sequence"/>
</dbReference>
<dbReference type="PIRSF" id="PIRSF001191">
    <property type="entry name" value="Peptidase_M10A_matrix"/>
    <property type="match status" value="1"/>
</dbReference>
<dbReference type="GO" id="GO:0031012">
    <property type="term" value="C:extracellular matrix"/>
    <property type="evidence" value="ECO:0007669"/>
    <property type="project" value="InterPro"/>
</dbReference>
<keyword evidence="2" id="KW-0645">Protease</keyword>
<keyword evidence="5" id="KW-0378">Hydrolase</keyword>
<name>A0AA88PCW1_9TELE</name>
<evidence type="ECO:0000313" key="17">
    <source>
        <dbReference type="Proteomes" id="UP001187343"/>
    </source>
</evidence>
<dbReference type="GO" id="GO:0004222">
    <property type="term" value="F:metalloendopeptidase activity"/>
    <property type="evidence" value="ECO:0007669"/>
    <property type="project" value="InterPro"/>
</dbReference>
<feature type="binding site" evidence="12">
    <location>
        <position position="185"/>
    </location>
    <ligand>
        <name>Ca(2+)</name>
        <dbReference type="ChEBI" id="CHEBI:29108"/>
        <label>3</label>
    </ligand>
</feature>
<feature type="binding site" evidence="12">
    <location>
        <position position="166"/>
    </location>
    <ligand>
        <name>Ca(2+)</name>
        <dbReference type="ChEBI" id="CHEBI:29108"/>
        <label>2</label>
    </ligand>
</feature>
<dbReference type="Pfam" id="PF00413">
    <property type="entry name" value="Peptidase_M10"/>
    <property type="match status" value="1"/>
</dbReference>
<feature type="binding site" evidence="12">
    <location>
        <position position="193"/>
    </location>
    <ligand>
        <name>Zn(2+)</name>
        <dbReference type="ChEBI" id="CHEBI:29105"/>
        <label>1</label>
    </ligand>
</feature>
<keyword evidence="9" id="KW-0865">Zymogen</keyword>
<evidence type="ECO:0000256" key="7">
    <source>
        <dbReference type="ARBA" id="ARBA00022837"/>
    </source>
</evidence>
<dbReference type="InterPro" id="IPR024079">
    <property type="entry name" value="MetalloPept_cat_dom_sf"/>
</dbReference>
<dbReference type="InterPro" id="IPR006026">
    <property type="entry name" value="Peptidase_Metallo"/>
</dbReference>
<dbReference type="InterPro" id="IPR000585">
    <property type="entry name" value="Hemopexin-like_dom"/>
</dbReference>
<protein>
    <recommendedName>
        <fullName evidence="15">Peptidase metallopeptidase domain-containing protein</fullName>
    </recommendedName>
</protein>
<feature type="repeat" description="Hemopexin" evidence="13">
    <location>
        <begin position="353"/>
        <end position="399"/>
    </location>
</feature>
<feature type="binding site" evidence="12">
    <location>
        <position position="208"/>
    </location>
    <ligand>
        <name>Ca(2+)</name>
        <dbReference type="ChEBI" id="CHEBI:29108"/>
        <label>1</label>
    </ligand>
</feature>
<evidence type="ECO:0000313" key="16">
    <source>
        <dbReference type="EMBL" id="KAK2881540.1"/>
    </source>
</evidence>
<dbReference type="InterPro" id="IPR021190">
    <property type="entry name" value="Pept_M10A"/>
</dbReference>
<dbReference type="SUPFAM" id="SSF47090">
    <property type="entry name" value="PGBD-like"/>
    <property type="match status" value="1"/>
</dbReference>
<dbReference type="InterPro" id="IPR033739">
    <property type="entry name" value="M10A_MMP"/>
</dbReference>
<feature type="chain" id="PRO_5041708984" description="Peptidase metallopeptidase domain-containing protein" evidence="14">
    <location>
        <begin position="19"/>
        <end position="505"/>
    </location>
</feature>
<feature type="binding site" evidence="12">
    <location>
        <position position="203"/>
    </location>
    <ligand>
        <name>Zn(2+)</name>
        <dbReference type="ChEBI" id="CHEBI:29105"/>
        <label>1</label>
    </ligand>
</feature>
<feature type="binding site" evidence="12">
    <location>
        <position position="244"/>
    </location>
    <ligand>
        <name>Zn(2+)</name>
        <dbReference type="ChEBI" id="CHEBI:29105"/>
        <label>2</label>
        <note>catalytic</note>
    </ligand>
</feature>
<keyword evidence="8" id="KW-0482">Metalloprotease</keyword>
<evidence type="ECO:0000256" key="8">
    <source>
        <dbReference type="ARBA" id="ARBA00023049"/>
    </source>
</evidence>
<reference evidence="16" key="1">
    <citation type="submission" date="2023-08" db="EMBL/GenBank/DDBJ databases">
        <title>Chromosome-level Genome Assembly of mud carp (Cirrhinus molitorella).</title>
        <authorList>
            <person name="Liu H."/>
        </authorList>
    </citation>
    <scope>NUCLEOTIDE SEQUENCE</scope>
    <source>
        <strain evidence="16">Prfri</strain>
        <tissue evidence="16">Muscle</tissue>
    </source>
</reference>